<dbReference type="FunFam" id="3.30.63.10:FF:000002">
    <property type="entry name" value="Guanylate kinase 1"/>
    <property type="match status" value="1"/>
</dbReference>
<evidence type="ECO:0000313" key="8">
    <source>
        <dbReference type="EMBL" id="OGG39835.1"/>
    </source>
</evidence>
<accession>A0A1F6BSB7</accession>
<evidence type="ECO:0000256" key="6">
    <source>
        <dbReference type="ARBA" id="ARBA00030128"/>
    </source>
</evidence>
<feature type="domain" description="Guanylate kinase-like" evidence="7">
    <location>
        <begin position="3"/>
        <end position="187"/>
    </location>
</feature>
<reference evidence="8 9" key="1">
    <citation type="journal article" date="2016" name="Nat. Commun.">
        <title>Thousands of microbial genomes shed light on interconnected biogeochemical processes in an aquifer system.</title>
        <authorList>
            <person name="Anantharaman K."/>
            <person name="Brown C.T."/>
            <person name="Hug L.A."/>
            <person name="Sharon I."/>
            <person name="Castelle C.J."/>
            <person name="Probst A.J."/>
            <person name="Thomas B.C."/>
            <person name="Singh A."/>
            <person name="Wilkins M.J."/>
            <person name="Karaoz U."/>
            <person name="Brodie E.L."/>
            <person name="Williams K.H."/>
            <person name="Hubbard S.S."/>
            <person name="Banfield J.F."/>
        </authorList>
    </citation>
    <scope>NUCLEOTIDE SEQUENCE [LARGE SCALE GENOMIC DNA]</scope>
</reference>
<dbReference type="SMART" id="SM00072">
    <property type="entry name" value="GuKc"/>
    <property type="match status" value="1"/>
</dbReference>
<evidence type="ECO:0000256" key="1">
    <source>
        <dbReference type="ARBA" id="ARBA00005790"/>
    </source>
</evidence>
<dbReference type="EMBL" id="MFKN01000040">
    <property type="protein sequence ID" value="OGG39835.1"/>
    <property type="molecule type" value="Genomic_DNA"/>
</dbReference>
<dbReference type="InterPro" id="IPR027417">
    <property type="entry name" value="P-loop_NTPase"/>
</dbReference>
<gene>
    <name evidence="8" type="ORF">A2118_00230</name>
</gene>
<protein>
    <recommendedName>
        <fullName evidence="3">Guanylate kinase</fullName>
        <ecNumber evidence="2">2.7.4.8</ecNumber>
    </recommendedName>
    <alternativeName>
        <fullName evidence="6">GMP kinase</fullName>
    </alternativeName>
</protein>
<dbReference type="PROSITE" id="PS00856">
    <property type="entry name" value="GUANYLATE_KINASE_1"/>
    <property type="match status" value="1"/>
</dbReference>
<dbReference type="InterPro" id="IPR008144">
    <property type="entry name" value="Guanylate_kin-like_dom"/>
</dbReference>
<sequence>MTGLLVVLTGPSGVGKSTITDVLLNRFKHLNAVETVSTTTRQLRSGEQDGVHYHFVSREVFEQQIARGEFLEHATYSGNFYGTNRRMLEELLKRSRLVIAVLEVNGCRQLKEQKMSPLFCPIIPDDLKVLEQRIRSRPGTSEIEVARRLEEAAKKVALITSAVFGQPIVNYLDCMDETVNLIHRRIEKALAR</sequence>
<dbReference type="InterPro" id="IPR020590">
    <property type="entry name" value="Guanylate_kinase_CS"/>
</dbReference>
<dbReference type="EC" id="2.7.4.8" evidence="2"/>
<evidence type="ECO:0000256" key="2">
    <source>
        <dbReference type="ARBA" id="ARBA00012961"/>
    </source>
</evidence>
<evidence type="ECO:0000256" key="5">
    <source>
        <dbReference type="ARBA" id="ARBA00022777"/>
    </source>
</evidence>
<evidence type="ECO:0000259" key="7">
    <source>
        <dbReference type="PROSITE" id="PS50052"/>
    </source>
</evidence>
<dbReference type="Gene3D" id="3.40.50.300">
    <property type="entry name" value="P-loop containing nucleotide triphosphate hydrolases"/>
    <property type="match status" value="1"/>
</dbReference>
<dbReference type="GO" id="GO:0004385">
    <property type="term" value="F:GMP kinase activity"/>
    <property type="evidence" value="ECO:0007669"/>
    <property type="project" value="UniProtKB-EC"/>
</dbReference>
<dbReference type="PANTHER" id="PTHR23117">
    <property type="entry name" value="GUANYLATE KINASE-RELATED"/>
    <property type="match status" value="1"/>
</dbReference>
<organism evidence="8 9">
    <name type="scientific">Candidatus Kaiserbacteria bacterium GWA2_50_9</name>
    <dbReference type="NCBI Taxonomy" id="1798474"/>
    <lineage>
        <taxon>Bacteria</taxon>
        <taxon>Candidatus Kaiseribacteriota</taxon>
    </lineage>
</organism>
<dbReference type="PANTHER" id="PTHR23117:SF13">
    <property type="entry name" value="GUANYLATE KINASE"/>
    <property type="match status" value="1"/>
</dbReference>
<comment type="caution">
    <text evidence="8">The sequence shown here is derived from an EMBL/GenBank/DDBJ whole genome shotgun (WGS) entry which is preliminary data.</text>
</comment>
<dbReference type="PROSITE" id="PS50052">
    <property type="entry name" value="GUANYLATE_KINASE_2"/>
    <property type="match status" value="1"/>
</dbReference>
<evidence type="ECO:0000256" key="3">
    <source>
        <dbReference type="ARBA" id="ARBA00016296"/>
    </source>
</evidence>
<keyword evidence="5" id="KW-0418">Kinase</keyword>
<keyword evidence="4" id="KW-0808">Transferase</keyword>
<name>A0A1F6BSB7_9BACT</name>
<dbReference type="STRING" id="1798474.A2118_00230"/>
<comment type="similarity">
    <text evidence="1">Belongs to the guanylate kinase family.</text>
</comment>
<dbReference type="GO" id="GO:0005829">
    <property type="term" value="C:cytosol"/>
    <property type="evidence" value="ECO:0007669"/>
    <property type="project" value="TreeGrafter"/>
</dbReference>
<evidence type="ECO:0000256" key="4">
    <source>
        <dbReference type="ARBA" id="ARBA00022679"/>
    </source>
</evidence>
<evidence type="ECO:0000313" key="9">
    <source>
        <dbReference type="Proteomes" id="UP000179014"/>
    </source>
</evidence>
<dbReference type="Proteomes" id="UP000179014">
    <property type="component" value="Unassembled WGS sequence"/>
</dbReference>
<dbReference type="SUPFAM" id="SSF52540">
    <property type="entry name" value="P-loop containing nucleoside triphosphate hydrolases"/>
    <property type="match status" value="1"/>
</dbReference>
<dbReference type="AlphaFoldDB" id="A0A1F6BSB7"/>
<dbReference type="Pfam" id="PF00625">
    <property type="entry name" value="Guanylate_kin"/>
    <property type="match status" value="1"/>
</dbReference>
<dbReference type="InterPro" id="IPR008145">
    <property type="entry name" value="GK/Ca_channel_bsu"/>
</dbReference>
<dbReference type="CDD" id="cd00071">
    <property type="entry name" value="GMPK"/>
    <property type="match status" value="1"/>
</dbReference>
<proteinExistence type="inferred from homology"/>